<evidence type="ECO:0000313" key="1">
    <source>
        <dbReference type="EMBL" id="CAB4140205.1"/>
    </source>
</evidence>
<sequence>MLERCFDAGLVNLAANHPDVRPFLGPASLGELDFEESVTEDQNWFLMGEHGGFALAWSAPGVYEVHVMILPEGRGKWAAAARQATIDYANENGAKMLWARIAPHAKFVSWFARRGGMQPTGEMIYTLGSPYDVYKMEL</sequence>
<dbReference type="EMBL" id="LR796372">
    <property type="protein sequence ID" value="CAB4140205.1"/>
    <property type="molecule type" value="Genomic_DNA"/>
</dbReference>
<dbReference type="SUPFAM" id="SSF55729">
    <property type="entry name" value="Acyl-CoA N-acyltransferases (Nat)"/>
    <property type="match status" value="1"/>
</dbReference>
<organism evidence="1">
    <name type="scientific">uncultured Caudovirales phage</name>
    <dbReference type="NCBI Taxonomy" id="2100421"/>
    <lineage>
        <taxon>Viruses</taxon>
        <taxon>Duplodnaviria</taxon>
        <taxon>Heunggongvirae</taxon>
        <taxon>Uroviricota</taxon>
        <taxon>Caudoviricetes</taxon>
        <taxon>Peduoviridae</taxon>
        <taxon>Maltschvirus</taxon>
        <taxon>Maltschvirus maltsch</taxon>
    </lineage>
</organism>
<dbReference type="InterPro" id="IPR016181">
    <property type="entry name" value="Acyl_CoA_acyltransferase"/>
</dbReference>
<accession>A0A6J5M069</accession>
<gene>
    <name evidence="1" type="ORF">UFOVP406_6</name>
</gene>
<proteinExistence type="predicted"/>
<protein>
    <submittedName>
        <fullName evidence="1">Uncharacterized protein</fullName>
    </submittedName>
</protein>
<reference evidence="1" key="1">
    <citation type="submission" date="2020-04" db="EMBL/GenBank/DDBJ databases">
        <authorList>
            <person name="Chiriac C."/>
            <person name="Salcher M."/>
            <person name="Ghai R."/>
            <person name="Kavagutti S V."/>
        </authorList>
    </citation>
    <scope>NUCLEOTIDE SEQUENCE</scope>
</reference>
<name>A0A6J5M069_9CAUD</name>